<reference evidence="4" key="1">
    <citation type="submission" date="2022-05" db="EMBL/GenBank/DDBJ databases">
        <authorList>
            <person name="Oliphant S.A."/>
            <person name="Watson-Haigh N.S."/>
            <person name="Sumby K.M."/>
            <person name="Gardner J.M."/>
            <person name="Jiranek V."/>
        </authorList>
    </citation>
    <scope>NUCLEOTIDE SEQUENCE</scope>
    <source>
        <strain evidence="4">KI4_A6</strain>
    </source>
</reference>
<dbReference type="EMBL" id="CP097121">
    <property type="protein sequence ID" value="USS90490.1"/>
    <property type="molecule type" value="Genomic_DNA"/>
</dbReference>
<dbReference type="InterPro" id="IPR010982">
    <property type="entry name" value="Lambda_DNA-bd_dom_sf"/>
</dbReference>
<evidence type="ECO:0000313" key="4">
    <source>
        <dbReference type="EMBL" id="USS90490.1"/>
    </source>
</evidence>
<dbReference type="RefSeq" id="WP_252795006.1">
    <property type="nucleotide sequence ID" value="NZ_CP097121.1"/>
</dbReference>
<sequence>MKLSEKIKQARMENNLTQQQLSDEINISRKTLSGWENDRSSPNVELLHDLAECLNKDVLYFIEDQSELNAGEQATENTLNLGRLVNIISVCLNIFFVLVILYVFFK</sequence>
<dbReference type="PROSITE" id="PS50943">
    <property type="entry name" value="HTH_CROC1"/>
    <property type="match status" value="1"/>
</dbReference>
<protein>
    <submittedName>
        <fullName evidence="4">Helix-turn-helix domain-containing protein</fullName>
    </submittedName>
</protein>
<evidence type="ECO:0000259" key="3">
    <source>
        <dbReference type="PROSITE" id="PS50943"/>
    </source>
</evidence>
<name>A0ABY5BZM1_9LACO</name>
<dbReference type="Pfam" id="PF01381">
    <property type="entry name" value="HTH_3"/>
    <property type="match status" value="1"/>
</dbReference>
<dbReference type="PANTHER" id="PTHR46558">
    <property type="entry name" value="TRACRIPTIONAL REGULATORY PROTEIN-RELATED-RELATED"/>
    <property type="match status" value="1"/>
</dbReference>
<accession>A0ABY5BZM1</accession>
<keyword evidence="5" id="KW-1185">Reference proteome</keyword>
<organism evidence="4 5">
    <name type="scientific">Fructilactobacillus carniphilus</name>
    <dbReference type="NCBI Taxonomy" id="2940297"/>
    <lineage>
        <taxon>Bacteria</taxon>
        <taxon>Bacillati</taxon>
        <taxon>Bacillota</taxon>
        <taxon>Bacilli</taxon>
        <taxon>Lactobacillales</taxon>
        <taxon>Lactobacillaceae</taxon>
        <taxon>Fructilactobacillus</taxon>
    </lineage>
</organism>
<dbReference type="PANTHER" id="PTHR46558:SF11">
    <property type="entry name" value="HTH-TYPE TRANSCRIPTIONAL REGULATOR XRE"/>
    <property type="match status" value="1"/>
</dbReference>
<keyword evidence="2" id="KW-1133">Transmembrane helix</keyword>
<keyword evidence="1" id="KW-0238">DNA-binding</keyword>
<dbReference type="SUPFAM" id="SSF47413">
    <property type="entry name" value="lambda repressor-like DNA-binding domains"/>
    <property type="match status" value="1"/>
</dbReference>
<dbReference type="SMART" id="SM00530">
    <property type="entry name" value="HTH_XRE"/>
    <property type="match status" value="1"/>
</dbReference>
<evidence type="ECO:0000256" key="1">
    <source>
        <dbReference type="ARBA" id="ARBA00023125"/>
    </source>
</evidence>
<dbReference type="InterPro" id="IPR001387">
    <property type="entry name" value="Cro/C1-type_HTH"/>
</dbReference>
<proteinExistence type="predicted"/>
<gene>
    <name evidence="4" type="ORF">M3M37_06530</name>
</gene>
<dbReference type="Proteomes" id="UP001056164">
    <property type="component" value="Chromosome"/>
</dbReference>
<evidence type="ECO:0000313" key="5">
    <source>
        <dbReference type="Proteomes" id="UP001056164"/>
    </source>
</evidence>
<keyword evidence="2" id="KW-0812">Transmembrane</keyword>
<feature type="transmembrane region" description="Helical" evidence="2">
    <location>
        <begin position="84"/>
        <end position="105"/>
    </location>
</feature>
<dbReference type="CDD" id="cd00093">
    <property type="entry name" value="HTH_XRE"/>
    <property type="match status" value="1"/>
</dbReference>
<dbReference type="Gene3D" id="1.10.260.40">
    <property type="entry name" value="lambda repressor-like DNA-binding domains"/>
    <property type="match status" value="1"/>
</dbReference>
<keyword evidence="2" id="KW-0472">Membrane</keyword>
<evidence type="ECO:0000256" key="2">
    <source>
        <dbReference type="SAM" id="Phobius"/>
    </source>
</evidence>
<feature type="domain" description="HTH cro/C1-type" evidence="3">
    <location>
        <begin position="7"/>
        <end position="61"/>
    </location>
</feature>